<evidence type="ECO:0000256" key="6">
    <source>
        <dbReference type="ARBA" id="ARBA00022525"/>
    </source>
</evidence>
<dbReference type="GO" id="GO:0030599">
    <property type="term" value="F:pectinesterase activity"/>
    <property type="evidence" value="ECO:0007669"/>
    <property type="project" value="UniProtKB-UniRule"/>
</dbReference>
<dbReference type="FunFam" id="2.160.20.10:FF:000008">
    <property type="entry name" value="Pectinesterase"/>
    <property type="match status" value="1"/>
</dbReference>
<evidence type="ECO:0000256" key="11">
    <source>
        <dbReference type="PROSITE-ProRule" id="PRU10040"/>
    </source>
</evidence>
<accession>A0A8T2T999</accession>
<comment type="catalytic activity">
    <reaction evidence="10 12">
        <text>[(1-&gt;4)-alpha-D-galacturonosyl methyl ester](n) + n H2O = [(1-&gt;4)-alpha-D-galacturonosyl](n) + n methanol + n H(+)</text>
        <dbReference type="Rhea" id="RHEA:22380"/>
        <dbReference type="Rhea" id="RHEA-COMP:14570"/>
        <dbReference type="Rhea" id="RHEA-COMP:14573"/>
        <dbReference type="ChEBI" id="CHEBI:15377"/>
        <dbReference type="ChEBI" id="CHEBI:15378"/>
        <dbReference type="ChEBI" id="CHEBI:17790"/>
        <dbReference type="ChEBI" id="CHEBI:140522"/>
        <dbReference type="ChEBI" id="CHEBI:140523"/>
        <dbReference type="EC" id="3.1.1.11"/>
    </reaction>
</comment>
<evidence type="ECO:0000256" key="1">
    <source>
        <dbReference type="ARBA" id="ARBA00004196"/>
    </source>
</evidence>
<evidence type="ECO:0000256" key="3">
    <source>
        <dbReference type="ARBA" id="ARBA00005184"/>
    </source>
</evidence>
<evidence type="ECO:0000256" key="7">
    <source>
        <dbReference type="ARBA" id="ARBA00022729"/>
    </source>
</evidence>
<evidence type="ECO:0000256" key="5">
    <source>
        <dbReference type="ARBA" id="ARBA00013229"/>
    </source>
</evidence>
<dbReference type="Gene3D" id="2.160.20.10">
    <property type="entry name" value="Single-stranded right-handed beta-helix, Pectin lyase-like"/>
    <property type="match status" value="1"/>
</dbReference>
<dbReference type="Proteomes" id="UP000825935">
    <property type="component" value="Chromosome 14"/>
</dbReference>
<keyword evidence="8 12" id="KW-0378">Hydrolase</keyword>
<dbReference type="AlphaFoldDB" id="A0A8T2T999"/>
<evidence type="ECO:0000256" key="12">
    <source>
        <dbReference type="RuleBase" id="RU000589"/>
    </source>
</evidence>
<dbReference type="EC" id="3.1.1.11" evidence="5 12"/>
<evidence type="ECO:0000256" key="8">
    <source>
        <dbReference type="ARBA" id="ARBA00022801"/>
    </source>
</evidence>
<organism evidence="14 15">
    <name type="scientific">Ceratopteris richardii</name>
    <name type="common">Triangle waterfern</name>
    <dbReference type="NCBI Taxonomy" id="49495"/>
    <lineage>
        <taxon>Eukaryota</taxon>
        <taxon>Viridiplantae</taxon>
        <taxon>Streptophyta</taxon>
        <taxon>Embryophyta</taxon>
        <taxon>Tracheophyta</taxon>
        <taxon>Polypodiopsida</taxon>
        <taxon>Polypodiidae</taxon>
        <taxon>Polypodiales</taxon>
        <taxon>Pteridineae</taxon>
        <taxon>Pteridaceae</taxon>
        <taxon>Parkerioideae</taxon>
        <taxon>Ceratopteris</taxon>
    </lineage>
</organism>
<dbReference type="SUPFAM" id="SSF51126">
    <property type="entry name" value="Pectin lyase-like"/>
    <property type="match status" value="1"/>
</dbReference>
<dbReference type="Pfam" id="PF01095">
    <property type="entry name" value="Pectinesterase"/>
    <property type="match status" value="1"/>
</dbReference>
<dbReference type="GO" id="GO:0005576">
    <property type="term" value="C:extracellular region"/>
    <property type="evidence" value="ECO:0007669"/>
    <property type="project" value="UniProtKB-SubCell"/>
</dbReference>
<feature type="active site" evidence="11">
    <location>
        <position position="222"/>
    </location>
</feature>
<comment type="similarity">
    <text evidence="4">Belongs to the pectinesterase family.</text>
</comment>
<comment type="pathway">
    <text evidence="3 12">Glycan metabolism; pectin degradation; 2-dehydro-3-deoxy-D-gluconate from pectin: step 1/5.</text>
</comment>
<sequence length="366" mass="40120">MAYSTFGPVLLINAVLSVLLCQVPAALAAEQGGTTEKEFKAWLDYIRTTESQPHFKEFAHKVKQPSTTIVVDLKGTGNFTSIQKAIDSVPFANANPVYIIVKPGVYWEKLQIPATKDFITLQGHGRLKTFVVWNDTAASVNSTYLSASIAVDAQYFAAMNISFQNAVPAPAPGVEGQQGVALRISGDNAVFYGCAFIGHQGTLYDQQGKHYFRDCYIEGSIDFIFGDGRSLYQGCEIHVVPVAGSITAQSRSSATSDSGFVFLNCTISGTGVVYLGRAWGRYSRVVFLYTYMESIIRPEGWQNWGDPTRESTVYYGQYMCYGPGAGTDGRTPWSHALTDEEAKPFLTLDFIQGQSWVPLVIPGLRL</sequence>
<dbReference type="InterPro" id="IPR011050">
    <property type="entry name" value="Pectin_lyase_fold/virulence"/>
</dbReference>
<evidence type="ECO:0000313" key="15">
    <source>
        <dbReference type="Proteomes" id="UP000825935"/>
    </source>
</evidence>
<dbReference type="PROSITE" id="PS00503">
    <property type="entry name" value="PECTINESTERASE_2"/>
    <property type="match status" value="1"/>
</dbReference>
<feature type="domain" description="Pectinesterase catalytic" evidence="13">
    <location>
        <begin position="69"/>
        <end position="353"/>
    </location>
</feature>
<keyword evidence="9 12" id="KW-0063">Aspartyl esterase</keyword>
<comment type="subcellular location">
    <subcellularLocation>
        <location evidence="1">Cell envelope</location>
    </subcellularLocation>
    <subcellularLocation>
        <location evidence="2">Secreted</location>
    </subcellularLocation>
</comment>
<dbReference type="GO" id="GO:0042545">
    <property type="term" value="P:cell wall modification"/>
    <property type="evidence" value="ECO:0007669"/>
    <property type="project" value="UniProtKB-UniRule"/>
</dbReference>
<evidence type="ECO:0000256" key="9">
    <source>
        <dbReference type="ARBA" id="ARBA00023085"/>
    </source>
</evidence>
<keyword evidence="15" id="KW-1185">Reference proteome</keyword>
<gene>
    <name evidence="14" type="ORF">KP509_14G007600</name>
</gene>
<evidence type="ECO:0000259" key="13">
    <source>
        <dbReference type="Pfam" id="PF01095"/>
    </source>
</evidence>
<dbReference type="OrthoDB" id="2019149at2759"/>
<keyword evidence="6" id="KW-0964">Secreted</keyword>
<proteinExistence type="inferred from homology"/>
<dbReference type="OMA" id="TIIWINS"/>
<dbReference type="InterPro" id="IPR000070">
    <property type="entry name" value="Pectinesterase_cat"/>
</dbReference>
<dbReference type="PANTHER" id="PTHR31321:SF57">
    <property type="entry name" value="PECTINESTERASE 53-RELATED"/>
    <property type="match status" value="1"/>
</dbReference>
<evidence type="ECO:0000256" key="2">
    <source>
        <dbReference type="ARBA" id="ARBA00004613"/>
    </source>
</evidence>
<evidence type="ECO:0000313" key="14">
    <source>
        <dbReference type="EMBL" id="KAH7414725.1"/>
    </source>
</evidence>
<dbReference type="GO" id="GO:0045490">
    <property type="term" value="P:pectin catabolic process"/>
    <property type="evidence" value="ECO:0007669"/>
    <property type="project" value="UniProtKB-UniRule"/>
</dbReference>
<dbReference type="PANTHER" id="PTHR31321">
    <property type="entry name" value="ACYL-COA THIOESTER HYDROLASE YBHC-RELATED"/>
    <property type="match status" value="1"/>
</dbReference>
<comment type="caution">
    <text evidence="14">The sequence shown here is derived from an EMBL/GenBank/DDBJ whole genome shotgun (WGS) entry which is preliminary data.</text>
</comment>
<feature type="chain" id="PRO_5035961547" description="Pectinesterase" evidence="12">
    <location>
        <begin position="29"/>
        <end position="366"/>
    </location>
</feature>
<name>A0A8T2T999_CERRI</name>
<keyword evidence="7 12" id="KW-0732">Signal</keyword>
<dbReference type="InterPro" id="IPR012334">
    <property type="entry name" value="Pectin_lyas_fold"/>
</dbReference>
<evidence type="ECO:0000256" key="10">
    <source>
        <dbReference type="ARBA" id="ARBA00047928"/>
    </source>
</evidence>
<dbReference type="EMBL" id="CM035419">
    <property type="protein sequence ID" value="KAH7414725.1"/>
    <property type="molecule type" value="Genomic_DNA"/>
</dbReference>
<protein>
    <recommendedName>
        <fullName evidence="5 12">Pectinesterase</fullName>
        <ecNumber evidence="5 12">3.1.1.11</ecNumber>
    </recommendedName>
</protein>
<reference evidence="14" key="1">
    <citation type="submission" date="2021-08" db="EMBL/GenBank/DDBJ databases">
        <title>WGS assembly of Ceratopteris richardii.</title>
        <authorList>
            <person name="Marchant D.B."/>
            <person name="Chen G."/>
            <person name="Jenkins J."/>
            <person name="Shu S."/>
            <person name="Leebens-Mack J."/>
            <person name="Grimwood J."/>
            <person name="Schmutz J."/>
            <person name="Soltis P."/>
            <person name="Soltis D."/>
            <person name="Chen Z.-H."/>
        </authorList>
    </citation>
    <scope>NUCLEOTIDE SEQUENCE</scope>
    <source>
        <strain evidence="14">Whitten #5841</strain>
        <tissue evidence="14">Leaf</tissue>
    </source>
</reference>
<evidence type="ECO:0000256" key="4">
    <source>
        <dbReference type="ARBA" id="ARBA00008891"/>
    </source>
</evidence>
<dbReference type="InterPro" id="IPR033131">
    <property type="entry name" value="Pectinesterase_Asp_AS"/>
</dbReference>
<feature type="signal peptide" evidence="12">
    <location>
        <begin position="1"/>
        <end position="28"/>
    </location>
</feature>